<proteinExistence type="predicted"/>
<gene>
    <name evidence="1" type="ORF">DCF19_10735</name>
</gene>
<dbReference type="AlphaFoldDB" id="A0A2W4XZS1"/>
<accession>A0A2W4XZS1</accession>
<reference evidence="1 2" key="1">
    <citation type="submission" date="2018-04" db="EMBL/GenBank/DDBJ databases">
        <authorList>
            <person name="Go L.Y."/>
            <person name="Mitchell J.A."/>
        </authorList>
    </citation>
    <scope>NUCLEOTIDE SEQUENCE [LARGE SCALE GENOMIC DNA]</scope>
    <source>
        <strain evidence="1">ULC066bin1</strain>
    </source>
</reference>
<reference evidence="1 2" key="2">
    <citation type="submission" date="2018-06" db="EMBL/GenBank/DDBJ databases">
        <title>Metagenomic assembly of (sub)arctic Cyanobacteria and their associated microbiome from non-axenic cultures.</title>
        <authorList>
            <person name="Baurain D."/>
        </authorList>
    </citation>
    <scope>NUCLEOTIDE SEQUENCE [LARGE SCALE GENOMIC DNA]</scope>
    <source>
        <strain evidence="1">ULC066bin1</strain>
    </source>
</reference>
<name>A0A2W4XZS1_9CYAN</name>
<protein>
    <recommendedName>
        <fullName evidence="3">DUF481 domain-containing protein</fullName>
    </recommendedName>
</protein>
<sequence>MTRNWAIAIATISYLSISSAAYGDDIKMSRRANDLEIDRQVIESSPVLQRWLEKPPDLLEDIYNLPSFDTRLRVGITSRNNSFGVEGGVEDLFVGRSPLTISGSYQSEFSGRESELLANIRYYVLPLGSYWNISPIVGYRQFNQLDRPQISGLDLGLQGILVLSPHSSDLRLSHTFTSPNSNLEMSTTVLSTSYAITKSLRLGTKIEWRRSPLIYDSRVGFLLELAL</sequence>
<evidence type="ECO:0008006" key="3">
    <source>
        <dbReference type="Google" id="ProtNLM"/>
    </source>
</evidence>
<organism evidence="1 2">
    <name type="scientific">Pseudanabaena frigida</name>
    <dbReference type="NCBI Taxonomy" id="945775"/>
    <lineage>
        <taxon>Bacteria</taxon>
        <taxon>Bacillati</taxon>
        <taxon>Cyanobacteriota</taxon>
        <taxon>Cyanophyceae</taxon>
        <taxon>Pseudanabaenales</taxon>
        <taxon>Pseudanabaenaceae</taxon>
        <taxon>Pseudanabaena</taxon>
    </lineage>
</organism>
<evidence type="ECO:0000313" key="2">
    <source>
        <dbReference type="Proteomes" id="UP000249467"/>
    </source>
</evidence>
<evidence type="ECO:0000313" key="1">
    <source>
        <dbReference type="EMBL" id="PZO40781.1"/>
    </source>
</evidence>
<dbReference type="Proteomes" id="UP000249467">
    <property type="component" value="Unassembled WGS sequence"/>
</dbReference>
<comment type="caution">
    <text evidence="1">The sequence shown here is derived from an EMBL/GenBank/DDBJ whole genome shotgun (WGS) entry which is preliminary data.</text>
</comment>
<dbReference type="EMBL" id="QBML01000013">
    <property type="protein sequence ID" value="PZO40781.1"/>
    <property type="molecule type" value="Genomic_DNA"/>
</dbReference>